<evidence type="ECO:0000256" key="5">
    <source>
        <dbReference type="ARBA" id="ARBA00022490"/>
    </source>
</evidence>
<dbReference type="GO" id="GO:0010038">
    <property type="term" value="P:response to metal ion"/>
    <property type="evidence" value="ECO:0007669"/>
    <property type="project" value="InterPro"/>
</dbReference>
<evidence type="ECO:0000256" key="4">
    <source>
        <dbReference type="ARBA" id="ARBA00011905"/>
    </source>
</evidence>
<dbReference type="EMBL" id="QNZM01000151">
    <property type="protein sequence ID" value="RTZ80705.1"/>
    <property type="molecule type" value="Genomic_DNA"/>
</dbReference>
<dbReference type="Pfam" id="PF05724">
    <property type="entry name" value="TPMT"/>
    <property type="match status" value="1"/>
</dbReference>
<evidence type="ECO:0000313" key="11">
    <source>
        <dbReference type="Proteomes" id="UP000286732"/>
    </source>
</evidence>
<evidence type="ECO:0000256" key="3">
    <source>
        <dbReference type="ARBA" id="ARBA00008145"/>
    </source>
</evidence>
<organism evidence="10 11">
    <name type="scientific">SAR324 cluster bacterium</name>
    <dbReference type="NCBI Taxonomy" id="2024889"/>
    <lineage>
        <taxon>Bacteria</taxon>
        <taxon>Deltaproteobacteria</taxon>
        <taxon>SAR324 cluster</taxon>
    </lineage>
</organism>
<dbReference type="GO" id="GO:0032259">
    <property type="term" value="P:methylation"/>
    <property type="evidence" value="ECO:0007669"/>
    <property type="project" value="UniProtKB-KW"/>
</dbReference>
<comment type="catalytic activity">
    <reaction evidence="1">
        <text>S-adenosyl-L-methionine + a thiopurine = S-adenosyl-L-homocysteine + a thiopurine S-methylether.</text>
        <dbReference type="EC" id="2.1.1.67"/>
    </reaction>
</comment>
<proteinExistence type="inferred from homology"/>
<name>A0A432GB24_9DELT</name>
<dbReference type="NCBIfam" id="TIGR03840">
    <property type="entry name" value="TMPT_Se_Te"/>
    <property type="match status" value="1"/>
</dbReference>
<dbReference type="PIRSF" id="PIRSF023956">
    <property type="entry name" value="Thiopurine_S-methyltransferase"/>
    <property type="match status" value="1"/>
</dbReference>
<dbReference type="PROSITE" id="PS51585">
    <property type="entry name" value="SAM_MT_TPMT"/>
    <property type="match status" value="1"/>
</dbReference>
<dbReference type="GO" id="GO:0008119">
    <property type="term" value="F:thiopurine S-methyltransferase activity"/>
    <property type="evidence" value="ECO:0007669"/>
    <property type="project" value="UniProtKB-UniRule"/>
</dbReference>
<gene>
    <name evidence="10" type="primary">tmpT</name>
    <name evidence="10" type="ORF">DSY98_03955</name>
</gene>
<evidence type="ECO:0000256" key="8">
    <source>
        <dbReference type="ARBA" id="ARBA00022691"/>
    </source>
</evidence>
<dbReference type="NCBIfam" id="NF009732">
    <property type="entry name" value="PRK13255.1"/>
    <property type="match status" value="1"/>
</dbReference>
<dbReference type="AlphaFoldDB" id="A0A432GB24"/>
<dbReference type="EC" id="2.1.1.67" evidence="4 9"/>
<dbReference type="FunFam" id="3.40.50.150:FF:000101">
    <property type="entry name" value="Thiopurine S-methyltransferase"/>
    <property type="match status" value="1"/>
</dbReference>
<evidence type="ECO:0000256" key="6">
    <source>
        <dbReference type="ARBA" id="ARBA00022603"/>
    </source>
</evidence>
<dbReference type="Gene3D" id="3.40.50.150">
    <property type="entry name" value="Vaccinia Virus protein VP39"/>
    <property type="match status" value="1"/>
</dbReference>
<evidence type="ECO:0000256" key="1">
    <source>
        <dbReference type="ARBA" id="ARBA00000903"/>
    </source>
</evidence>
<comment type="subcellular location">
    <subcellularLocation>
        <location evidence="2">Cytoplasm</location>
    </subcellularLocation>
</comment>
<dbReference type="HAMAP" id="MF_00812">
    <property type="entry name" value="Thiopur_methtran"/>
    <property type="match status" value="1"/>
</dbReference>
<dbReference type="PANTHER" id="PTHR10259:SF11">
    <property type="entry name" value="THIOPURINE S-METHYLTRANSFERASE"/>
    <property type="match status" value="1"/>
</dbReference>
<keyword evidence="5" id="KW-0963">Cytoplasm</keyword>
<dbReference type="Proteomes" id="UP000286732">
    <property type="component" value="Unassembled WGS sequence"/>
</dbReference>
<dbReference type="PANTHER" id="PTHR10259">
    <property type="entry name" value="THIOPURINE S-METHYLTRANSFERASE"/>
    <property type="match status" value="1"/>
</dbReference>
<evidence type="ECO:0000256" key="9">
    <source>
        <dbReference type="NCBIfam" id="TIGR03840"/>
    </source>
</evidence>
<sequence length="216" mass="25082">MFMNQWESRWQEGRIGFHLPEVNSYLLRYSDKLLTQDPESVFVPLCGKTLDLPWLAGRTKKVVGIELVHKAVQDFFKENKLTHSIQQSGKLNLFSSDTIVLFQGDFFDLNKEQTASFDAIYDRGSIVALDQPERKRYVNHLMSFLEPGGRILLITLEYDQNQMTGPPFSVPADEIERLYAPYGELELLETSDILDERFRKKGLDGMLERVFQFIKH</sequence>
<dbReference type="InterPro" id="IPR008854">
    <property type="entry name" value="TPMT"/>
</dbReference>
<dbReference type="InterPro" id="IPR025835">
    <property type="entry name" value="Thiopurine_S-MeTrfase"/>
</dbReference>
<evidence type="ECO:0000313" key="10">
    <source>
        <dbReference type="EMBL" id="RTZ80705.1"/>
    </source>
</evidence>
<keyword evidence="8" id="KW-0949">S-adenosyl-L-methionine</keyword>
<keyword evidence="6 10" id="KW-0489">Methyltransferase</keyword>
<comment type="similarity">
    <text evidence="3">Belongs to the class I-like SAM-binding methyltransferase superfamily. TPMT family.</text>
</comment>
<reference evidence="10 11" key="1">
    <citation type="submission" date="2018-06" db="EMBL/GenBank/DDBJ databases">
        <title>Combined omics and stable isotope probing to characterize newly discovered Mariana Back-Arc vent microbial communities.</title>
        <authorList>
            <person name="Trembath-Reichert E."/>
            <person name="Huber J.A."/>
        </authorList>
    </citation>
    <scope>NUCLEOTIDE SEQUENCE [LARGE SCALE GENOMIC DNA]</scope>
    <source>
        <strain evidence="10">MAG 63_2</strain>
    </source>
</reference>
<comment type="caution">
    <text evidence="10">The sequence shown here is derived from an EMBL/GenBank/DDBJ whole genome shotgun (WGS) entry which is preliminary data.</text>
</comment>
<protein>
    <recommendedName>
        <fullName evidence="4 9">Thiopurine S-methyltransferase</fullName>
        <ecNumber evidence="4 9">2.1.1.67</ecNumber>
    </recommendedName>
</protein>
<dbReference type="InterPro" id="IPR029063">
    <property type="entry name" value="SAM-dependent_MTases_sf"/>
</dbReference>
<dbReference type="GO" id="GO:0005737">
    <property type="term" value="C:cytoplasm"/>
    <property type="evidence" value="ECO:0007669"/>
    <property type="project" value="UniProtKB-SubCell"/>
</dbReference>
<accession>A0A432GB24</accession>
<evidence type="ECO:0000256" key="2">
    <source>
        <dbReference type="ARBA" id="ARBA00004496"/>
    </source>
</evidence>
<keyword evidence="7 10" id="KW-0808">Transferase</keyword>
<dbReference type="InterPro" id="IPR022474">
    <property type="entry name" value="Thiopur_S-MeTfrase_Se/Te_detox"/>
</dbReference>
<dbReference type="SUPFAM" id="SSF53335">
    <property type="entry name" value="S-adenosyl-L-methionine-dependent methyltransferases"/>
    <property type="match status" value="1"/>
</dbReference>
<evidence type="ECO:0000256" key="7">
    <source>
        <dbReference type="ARBA" id="ARBA00022679"/>
    </source>
</evidence>